<dbReference type="AlphaFoldDB" id="A0A3R8QRS7"/>
<name>A0A3R8QRS7_9MICO</name>
<dbReference type="Proteomes" id="UP000274327">
    <property type="component" value="Unassembled WGS sequence"/>
</dbReference>
<feature type="region of interest" description="Disordered" evidence="1">
    <location>
        <begin position="1"/>
        <end position="24"/>
    </location>
</feature>
<dbReference type="SUPFAM" id="SSF47598">
    <property type="entry name" value="Ribbon-helix-helix"/>
    <property type="match status" value="1"/>
</dbReference>
<dbReference type="GO" id="GO:0006355">
    <property type="term" value="P:regulation of DNA-templated transcription"/>
    <property type="evidence" value="ECO:0007669"/>
    <property type="project" value="InterPro"/>
</dbReference>
<evidence type="ECO:0008006" key="4">
    <source>
        <dbReference type="Google" id="ProtNLM"/>
    </source>
</evidence>
<dbReference type="RefSeq" id="WP_094433106.1">
    <property type="nucleotide sequence ID" value="NZ_ML133870.1"/>
</dbReference>
<proteinExistence type="predicted"/>
<evidence type="ECO:0000256" key="1">
    <source>
        <dbReference type="SAM" id="MobiDB-lite"/>
    </source>
</evidence>
<reference evidence="2 3" key="1">
    <citation type="submission" date="2018-07" db="EMBL/GenBank/DDBJ databases">
        <title>Brachybacteriurn paraconglorneratum KCTC 9916.</title>
        <authorList>
            <person name="Li Y."/>
        </authorList>
    </citation>
    <scope>NUCLEOTIDE SEQUENCE [LARGE SCALE GENOMIC DNA]</scope>
    <source>
        <strain evidence="2 3">KCTC 9916</strain>
    </source>
</reference>
<dbReference type="EMBL" id="QOCI01000024">
    <property type="protein sequence ID" value="RRR16940.1"/>
    <property type="molecule type" value="Genomic_DNA"/>
</dbReference>
<organism evidence="2 3">
    <name type="scientific">Brachybacterium paraconglomeratum</name>
    <dbReference type="NCBI Taxonomy" id="173362"/>
    <lineage>
        <taxon>Bacteria</taxon>
        <taxon>Bacillati</taxon>
        <taxon>Actinomycetota</taxon>
        <taxon>Actinomycetes</taxon>
        <taxon>Micrococcales</taxon>
        <taxon>Dermabacteraceae</taxon>
        <taxon>Brachybacterium</taxon>
    </lineage>
</organism>
<comment type="caution">
    <text evidence="2">The sequence shown here is derived from an EMBL/GenBank/DDBJ whole genome shotgun (WGS) entry which is preliminary data.</text>
</comment>
<protein>
    <recommendedName>
        <fullName evidence="4">Chromosome partitioning protein ParB</fullName>
    </recommendedName>
</protein>
<dbReference type="GeneID" id="78122673"/>
<gene>
    <name evidence="2" type="ORF">DS079_16815</name>
</gene>
<dbReference type="InterPro" id="IPR013321">
    <property type="entry name" value="Arc_rbn_hlx_hlx"/>
</dbReference>
<keyword evidence="3" id="KW-1185">Reference proteome</keyword>
<dbReference type="Gene3D" id="1.10.1220.10">
    <property type="entry name" value="Met repressor-like"/>
    <property type="match status" value="1"/>
</dbReference>
<sequence>MPKNTDKLGAAMGRNPRSAGKGFASSFAEKPVVETVRLAIDLDKDFHRRLKIAAAEHGISQRDLVLNAIQKAYPELRNK</sequence>
<accession>A0A3R8QRS7</accession>
<evidence type="ECO:0000313" key="2">
    <source>
        <dbReference type="EMBL" id="RRR16940.1"/>
    </source>
</evidence>
<evidence type="ECO:0000313" key="3">
    <source>
        <dbReference type="Proteomes" id="UP000274327"/>
    </source>
</evidence>
<dbReference type="InterPro" id="IPR010985">
    <property type="entry name" value="Ribbon_hlx_hlx"/>
</dbReference>